<dbReference type="Gene3D" id="3.60.10.10">
    <property type="entry name" value="Endonuclease/exonuclease/phosphatase"/>
    <property type="match status" value="1"/>
</dbReference>
<dbReference type="Proteomes" id="UP000887159">
    <property type="component" value="Unassembled WGS sequence"/>
</dbReference>
<organism evidence="3 4">
    <name type="scientific">Trichonephila clavipes</name>
    <name type="common">Golden silk orbweaver</name>
    <name type="synonym">Nephila clavipes</name>
    <dbReference type="NCBI Taxonomy" id="2585209"/>
    <lineage>
        <taxon>Eukaryota</taxon>
        <taxon>Metazoa</taxon>
        <taxon>Ecdysozoa</taxon>
        <taxon>Arthropoda</taxon>
        <taxon>Chelicerata</taxon>
        <taxon>Arachnida</taxon>
        <taxon>Araneae</taxon>
        <taxon>Araneomorphae</taxon>
        <taxon>Entelegynae</taxon>
        <taxon>Araneoidea</taxon>
        <taxon>Nephilidae</taxon>
        <taxon>Trichonephila</taxon>
    </lineage>
</organism>
<proteinExistence type="predicted"/>
<gene>
    <name evidence="3" type="primary">jockeypol_218</name>
    <name evidence="3" type="ORF">TNCV_2620791</name>
</gene>
<evidence type="ECO:0000313" key="3">
    <source>
        <dbReference type="EMBL" id="GFY31942.1"/>
    </source>
</evidence>
<reference evidence="3" key="1">
    <citation type="submission" date="2020-08" db="EMBL/GenBank/DDBJ databases">
        <title>Multicomponent nature underlies the extraordinary mechanical properties of spider dragline silk.</title>
        <authorList>
            <person name="Kono N."/>
            <person name="Nakamura H."/>
            <person name="Mori M."/>
            <person name="Yoshida Y."/>
            <person name="Ohtoshi R."/>
            <person name="Malay A.D."/>
            <person name="Moran D.A.P."/>
            <person name="Tomita M."/>
            <person name="Numata K."/>
            <person name="Arakawa K."/>
        </authorList>
    </citation>
    <scope>NUCLEOTIDE SEQUENCE</scope>
</reference>
<sequence length="589" mass="66153">MFLVQETWLEPGIDPQIANYRLTKDDRIEFPHTVTRGGTAIYCKNEIVHHRVPLPNLQGMDATAVQIKINNFPPINVVSAYVRRRVGHSFPVEDFKKIFNSGSNCIIAGDYNAAHVSWHNAKSTRFGQVLHRLVRDLRGAKLVAPQTATHLQSRQRFGKVIDLAVFKHIPFNHSVRVINDLSSDHYPVILEINLITSIIKNPEQLSTNWFNFKFALNKKPLPTDELTSNDNIELRKFWQRTRCPSIYSQFRTLSREIAKDIQAYSRVQWEKHIEALSPVDNTLWRKSSLLRKPFQSIPPLKGALGSITITPIEKAEVIADSLQAQFEPNHVAGRELFDQRIHDEVTNFINTPHVHEIEPTTPTEVLSYVQRLKPRKSPGLDQISNLRVDKTLSSPRPIRSGLPQGSLSSPLLFDSRFGRCGDMTSIPNWSEMTDSTVQPAANIKGLGASPSQTTIGDDHIAENSDVFREAIKARNIYAAWARKLTNAKPSDPDVQTYHMEVKKAGETVETLLVKLNVPLFKIPASEKELDKIVFRVKNRPVVSTPPKNQEAEKPAAVPPPPSNSPRKTVTPSGGSPSLGEYGFHAPEVP</sequence>
<evidence type="ECO:0000259" key="2">
    <source>
        <dbReference type="Pfam" id="PF14529"/>
    </source>
</evidence>
<keyword evidence="4" id="KW-1185">Reference proteome</keyword>
<dbReference type="Pfam" id="PF14529">
    <property type="entry name" value="Exo_endo_phos_2"/>
    <property type="match status" value="1"/>
</dbReference>
<dbReference type="PANTHER" id="PTHR33273:SF4">
    <property type="entry name" value="ENDONUCLEASE_EXONUCLEASE_PHOSPHATASE DOMAIN-CONTAINING PROTEIN"/>
    <property type="match status" value="1"/>
</dbReference>
<accession>A0A8X6WBI1</accession>
<feature type="region of interest" description="Disordered" evidence="1">
    <location>
        <begin position="542"/>
        <end position="589"/>
    </location>
</feature>
<protein>
    <submittedName>
        <fullName evidence="3">RNA-directed DNA polymerase from mobile element jockey</fullName>
    </submittedName>
</protein>
<evidence type="ECO:0000313" key="4">
    <source>
        <dbReference type="Proteomes" id="UP000887159"/>
    </source>
</evidence>
<dbReference type="SUPFAM" id="SSF56219">
    <property type="entry name" value="DNase I-like"/>
    <property type="match status" value="1"/>
</dbReference>
<keyword evidence="3" id="KW-0808">Transferase</keyword>
<dbReference type="PANTHER" id="PTHR33273">
    <property type="entry name" value="DOMAIN-CONTAINING PROTEIN, PUTATIVE-RELATED"/>
    <property type="match status" value="1"/>
</dbReference>
<feature type="compositionally biased region" description="Polar residues" evidence="1">
    <location>
        <begin position="566"/>
        <end position="575"/>
    </location>
</feature>
<dbReference type="EMBL" id="BMAU01021401">
    <property type="protein sequence ID" value="GFY31942.1"/>
    <property type="molecule type" value="Genomic_DNA"/>
</dbReference>
<dbReference type="InterPro" id="IPR036691">
    <property type="entry name" value="Endo/exonu/phosph_ase_sf"/>
</dbReference>
<keyword evidence="3" id="KW-0695">RNA-directed DNA polymerase</keyword>
<dbReference type="AlphaFoldDB" id="A0A8X6WBI1"/>
<dbReference type="GO" id="GO:0003964">
    <property type="term" value="F:RNA-directed DNA polymerase activity"/>
    <property type="evidence" value="ECO:0007669"/>
    <property type="project" value="UniProtKB-KW"/>
</dbReference>
<name>A0A8X6WBI1_TRICX</name>
<evidence type="ECO:0000256" key="1">
    <source>
        <dbReference type="SAM" id="MobiDB-lite"/>
    </source>
</evidence>
<keyword evidence="3" id="KW-0548">Nucleotidyltransferase</keyword>
<feature type="domain" description="Endonuclease/exonuclease/phosphatase" evidence="2">
    <location>
        <begin position="75"/>
        <end position="189"/>
    </location>
</feature>
<dbReference type="InterPro" id="IPR005135">
    <property type="entry name" value="Endo/exonuclease/phosphatase"/>
</dbReference>
<comment type="caution">
    <text evidence="3">The sequence shown here is derived from an EMBL/GenBank/DDBJ whole genome shotgun (WGS) entry which is preliminary data.</text>
</comment>